<evidence type="ECO:0000313" key="1">
    <source>
        <dbReference type="EMBL" id="TKB47365.1"/>
    </source>
</evidence>
<dbReference type="EMBL" id="SWCI01000014">
    <property type="protein sequence ID" value="TKB47365.1"/>
    <property type="molecule type" value="Genomic_DNA"/>
</dbReference>
<name>A0A4U1BAC3_9GAMM</name>
<organism evidence="1 2">
    <name type="scientific">Ferrimonas sediminicola</name>
    <dbReference type="NCBI Taxonomy" id="2569538"/>
    <lineage>
        <taxon>Bacteria</taxon>
        <taxon>Pseudomonadati</taxon>
        <taxon>Pseudomonadota</taxon>
        <taxon>Gammaproteobacteria</taxon>
        <taxon>Alteromonadales</taxon>
        <taxon>Ferrimonadaceae</taxon>
        <taxon>Ferrimonas</taxon>
    </lineage>
</organism>
<accession>A0A4U1BAC3</accession>
<keyword evidence="2" id="KW-1185">Reference proteome</keyword>
<comment type="caution">
    <text evidence="1">The sequence shown here is derived from an EMBL/GenBank/DDBJ whole genome shotgun (WGS) entry which is preliminary data.</text>
</comment>
<dbReference type="AlphaFoldDB" id="A0A4U1BAC3"/>
<gene>
    <name evidence="1" type="ORF">FCL40_16060</name>
</gene>
<dbReference type="Proteomes" id="UP000305674">
    <property type="component" value="Unassembled WGS sequence"/>
</dbReference>
<sequence>MQKGLLYMNSLEYFSTLEDEENIALRVDEKEKIFGILRAGSNDKFFSTISLRVGDGKEIDLGSDAILTADFPRPKNTMIFCMGALSDDENGRMPGEVDDKVHFDPRFLEFGSHILIITEPREFGERISVAISNNKNLFGSKLFNSGCGLVKYEQLEKYSGPIGLFIKDEKYSWQLEYRVAFGAEDNCLNTGGALEFNIGDISDISHIMPIQALLDEPLSIKRRTYRKTGNANGPISG</sequence>
<proteinExistence type="predicted"/>
<protein>
    <submittedName>
        <fullName evidence="1">Uncharacterized protein</fullName>
    </submittedName>
</protein>
<reference evidence="1 2" key="1">
    <citation type="submission" date="2019-04" db="EMBL/GenBank/DDBJ databases">
        <authorList>
            <person name="Hwang J.C."/>
        </authorList>
    </citation>
    <scope>NUCLEOTIDE SEQUENCE [LARGE SCALE GENOMIC DNA]</scope>
    <source>
        <strain evidence="1 2">IMCC35001</strain>
    </source>
</reference>
<evidence type="ECO:0000313" key="2">
    <source>
        <dbReference type="Proteomes" id="UP000305674"/>
    </source>
</evidence>
<dbReference type="OrthoDB" id="6905277at2"/>